<dbReference type="GO" id="GO:0016787">
    <property type="term" value="F:hydrolase activity"/>
    <property type="evidence" value="ECO:0007669"/>
    <property type="project" value="UniProtKB-KW"/>
</dbReference>
<keyword evidence="4" id="KW-0378">Hydrolase</keyword>
<dbReference type="EC" id="2.8.2.-" evidence="1"/>
<dbReference type="Pfam" id="PF00685">
    <property type="entry name" value="Sulfotransfer_1"/>
    <property type="match status" value="1"/>
</dbReference>
<dbReference type="EMBL" id="CM007899">
    <property type="protein sequence ID" value="OTG11134.1"/>
    <property type="molecule type" value="Genomic_DNA"/>
</dbReference>
<sequence>MWQNEYVSTITPIRNACAARFECGRNPVRLFVIVSMQRSGSGWFETLMNSHVNLSSNGEIFGQKDRRKNVSMIINTLDRVYNMDLLTRSSKNECSAAIGLKWMLNQGLMDYPEEILDYFTKRGVYVIFFLRRNMLRRLVSILANSFDKEAKLLNGVHVSHVHSHEEPTINVSSLESDLGKMELMARKALEYYNRTRHIVVYYEDLMKNPYKLIQVQDFLKLPRMELKSRQVKIHKGPLWEHIDNWDDVNKTLSGTTYERYLRADY</sequence>
<dbReference type="SUPFAM" id="SSF52540">
    <property type="entry name" value="P-loop containing nucleoside triphosphate hydrolases"/>
    <property type="match status" value="1"/>
</dbReference>
<keyword evidence="5" id="KW-1185">Reference proteome</keyword>
<reference evidence="3 5" key="1">
    <citation type="journal article" date="2017" name="Nature">
        <title>The sunflower genome provides insights into oil metabolism, flowering and Asterid evolution.</title>
        <authorList>
            <person name="Badouin H."/>
            <person name="Gouzy J."/>
            <person name="Grassa C.J."/>
            <person name="Murat F."/>
            <person name="Staton S.E."/>
            <person name="Cottret L."/>
            <person name="Lelandais-Briere C."/>
            <person name="Owens G.L."/>
            <person name="Carrere S."/>
            <person name="Mayjonade B."/>
            <person name="Legrand L."/>
            <person name="Gill N."/>
            <person name="Kane N.C."/>
            <person name="Bowers J.E."/>
            <person name="Hubner S."/>
            <person name="Bellec A."/>
            <person name="Berard A."/>
            <person name="Berges H."/>
            <person name="Blanchet N."/>
            <person name="Boniface M.C."/>
            <person name="Brunel D."/>
            <person name="Catrice O."/>
            <person name="Chaidir N."/>
            <person name="Claudel C."/>
            <person name="Donnadieu C."/>
            <person name="Faraut T."/>
            <person name="Fievet G."/>
            <person name="Helmstetter N."/>
            <person name="King M."/>
            <person name="Knapp S.J."/>
            <person name="Lai Z."/>
            <person name="Le Paslier M.C."/>
            <person name="Lippi Y."/>
            <person name="Lorenzon L."/>
            <person name="Mandel J.R."/>
            <person name="Marage G."/>
            <person name="Marchand G."/>
            <person name="Marquand E."/>
            <person name="Bret-Mestries E."/>
            <person name="Morien E."/>
            <person name="Nambeesan S."/>
            <person name="Nguyen T."/>
            <person name="Pegot-Espagnet P."/>
            <person name="Pouilly N."/>
            <person name="Raftis F."/>
            <person name="Sallet E."/>
            <person name="Schiex T."/>
            <person name="Thomas J."/>
            <person name="Vandecasteele C."/>
            <person name="Vares D."/>
            <person name="Vear F."/>
            <person name="Vautrin S."/>
            <person name="Crespi M."/>
            <person name="Mangin B."/>
            <person name="Burke J.M."/>
            <person name="Salse J."/>
            <person name="Munos S."/>
            <person name="Vincourt P."/>
            <person name="Rieseberg L.H."/>
            <person name="Langlade N.B."/>
        </authorList>
    </citation>
    <scope>NUCLEOTIDE SEQUENCE [LARGE SCALE GENOMIC DNA]</scope>
    <source>
        <strain evidence="5">cv. SF193</strain>
        <tissue evidence="3">Leaves</tissue>
    </source>
</reference>
<evidence type="ECO:0000313" key="3">
    <source>
        <dbReference type="EMBL" id="KAF5798920.1"/>
    </source>
</evidence>
<organism evidence="4 5">
    <name type="scientific">Helianthus annuus</name>
    <name type="common">Common sunflower</name>
    <dbReference type="NCBI Taxonomy" id="4232"/>
    <lineage>
        <taxon>Eukaryota</taxon>
        <taxon>Viridiplantae</taxon>
        <taxon>Streptophyta</taxon>
        <taxon>Embryophyta</taxon>
        <taxon>Tracheophyta</taxon>
        <taxon>Spermatophyta</taxon>
        <taxon>Magnoliopsida</taxon>
        <taxon>eudicotyledons</taxon>
        <taxon>Gunneridae</taxon>
        <taxon>Pentapetalae</taxon>
        <taxon>asterids</taxon>
        <taxon>campanulids</taxon>
        <taxon>Asterales</taxon>
        <taxon>Asteraceae</taxon>
        <taxon>Asteroideae</taxon>
        <taxon>Heliantheae alliance</taxon>
        <taxon>Heliantheae</taxon>
        <taxon>Helianthus</taxon>
    </lineage>
</organism>
<dbReference type="InterPro" id="IPR000863">
    <property type="entry name" value="Sulfotransferase_dom"/>
</dbReference>
<dbReference type="AlphaFoldDB" id="A0A251TJT5"/>
<dbReference type="GO" id="GO:0008146">
    <property type="term" value="F:sulfotransferase activity"/>
    <property type="evidence" value="ECO:0007669"/>
    <property type="project" value="InterPro"/>
</dbReference>
<dbReference type="OMA" id="VITRIHY"/>
<dbReference type="STRING" id="4232.A0A251TJT5"/>
<reference evidence="3" key="3">
    <citation type="submission" date="2020-06" db="EMBL/GenBank/DDBJ databases">
        <title>Helianthus annuus Genome sequencing and assembly Release 2.</title>
        <authorList>
            <person name="Gouzy J."/>
            <person name="Langlade N."/>
            <person name="Munos S."/>
        </authorList>
    </citation>
    <scope>NUCLEOTIDE SEQUENCE</scope>
    <source>
        <tissue evidence="3">Leaves</tissue>
    </source>
</reference>
<dbReference type="Proteomes" id="UP000215914">
    <property type="component" value="Chromosome 10"/>
</dbReference>
<dbReference type="Gramene" id="mRNA:HanXRQr2_Chr07g0298631">
    <property type="protein sequence ID" value="mRNA:HanXRQr2_Chr07g0298631"/>
    <property type="gene ID" value="HanXRQr2_Chr07g0298631"/>
</dbReference>
<keyword evidence="1" id="KW-0808">Transferase</keyword>
<evidence type="ECO:0000313" key="5">
    <source>
        <dbReference type="Proteomes" id="UP000215914"/>
    </source>
</evidence>
<dbReference type="Gene3D" id="3.40.50.300">
    <property type="entry name" value="P-loop containing nucleotide triphosphate hydrolases"/>
    <property type="match status" value="1"/>
</dbReference>
<accession>A0A251TJT5</accession>
<dbReference type="InParanoid" id="A0A251TJT5"/>
<dbReference type="EMBL" id="MNCJ02000322">
    <property type="protein sequence ID" value="KAF5798920.1"/>
    <property type="molecule type" value="Genomic_DNA"/>
</dbReference>
<dbReference type="PANTHER" id="PTHR32175">
    <property type="entry name" value="PROTEIN, PUTATIVE, EXPRESSED-RELATED"/>
    <property type="match status" value="1"/>
</dbReference>
<dbReference type="PANTHER" id="PTHR32175:SF23">
    <property type="entry name" value="SULFOTRANSFERASE"/>
    <property type="match status" value="1"/>
</dbReference>
<feature type="domain" description="Sulfotransferase" evidence="2">
    <location>
        <begin position="31"/>
        <end position="223"/>
    </location>
</feature>
<evidence type="ECO:0000259" key="2">
    <source>
        <dbReference type="Pfam" id="PF00685"/>
    </source>
</evidence>
<comment type="similarity">
    <text evidence="1">Belongs to the sulfotransferase 1 family.</text>
</comment>
<name>A0A251TJT5_HELAN</name>
<evidence type="ECO:0000313" key="4">
    <source>
        <dbReference type="EMBL" id="OTG11134.1"/>
    </source>
</evidence>
<protein>
    <recommendedName>
        <fullName evidence="1">Sulfotransferase</fullName>
        <ecNumber evidence="1">2.8.2.-</ecNumber>
    </recommendedName>
</protein>
<dbReference type="InterPro" id="IPR052796">
    <property type="entry name" value="Nod_factor_sulfotransferase"/>
</dbReference>
<proteinExistence type="inferred from homology"/>
<dbReference type="InterPro" id="IPR027417">
    <property type="entry name" value="P-loop_NTPase"/>
</dbReference>
<gene>
    <name evidence="4" type="ORF">HannXRQ_Chr10g0295411</name>
    <name evidence="3" type="ORF">HanXRQr2_Chr07g0298631</name>
</gene>
<evidence type="ECO:0000256" key="1">
    <source>
        <dbReference type="RuleBase" id="RU361155"/>
    </source>
</evidence>
<reference evidence="4" key="2">
    <citation type="submission" date="2017-02" db="EMBL/GenBank/DDBJ databases">
        <title>Sunflower complete genome.</title>
        <authorList>
            <person name="Langlade N."/>
            <person name="Munos S."/>
        </authorList>
    </citation>
    <scope>NUCLEOTIDE SEQUENCE [LARGE SCALE GENOMIC DNA]</scope>
    <source>
        <tissue evidence="4">Leaves</tissue>
    </source>
</reference>